<feature type="region of interest" description="Disordered" evidence="1">
    <location>
        <begin position="97"/>
        <end position="136"/>
    </location>
</feature>
<feature type="compositionally biased region" description="Low complexity" evidence="1">
    <location>
        <begin position="48"/>
        <end position="66"/>
    </location>
</feature>
<protein>
    <submittedName>
        <fullName evidence="2">Uncharacterized protein</fullName>
    </submittedName>
</protein>
<proteinExistence type="predicted"/>
<gene>
    <name evidence="2" type="ORF">AVDCRST_MAG54-701</name>
</gene>
<feature type="region of interest" description="Disordered" evidence="1">
    <location>
        <begin position="1"/>
        <end position="67"/>
    </location>
</feature>
<name>A0A6J4HJN8_9PSEU</name>
<dbReference type="AlphaFoldDB" id="A0A6J4HJN8"/>
<sequence>MTDGAGGGVSIRSGPPIRSGLPQPLAAVPGSCRVQDVGSPSDDQHRVSPMSSTTTTGDGTTSAAPTDIREFGHELWSFLTGKGAVIEYELEDMTVEVPRTTGPDSPRATWKMNGTLRIRTSDADNRGSLGSSSASA</sequence>
<organism evidence="2">
    <name type="scientific">uncultured Actinomycetospora sp</name>
    <dbReference type="NCBI Taxonomy" id="1135996"/>
    <lineage>
        <taxon>Bacteria</taxon>
        <taxon>Bacillati</taxon>
        <taxon>Actinomycetota</taxon>
        <taxon>Actinomycetes</taxon>
        <taxon>Pseudonocardiales</taxon>
        <taxon>Pseudonocardiaceae</taxon>
        <taxon>Actinomycetospora</taxon>
        <taxon>environmental samples</taxon>
    </lineage>
</organism>
<dbReference type="EMBL" id="CADCTH010000098">
    <property type="protein sequence ID" value="CAA9223990.1"/>
    <property type="molecule type" value="Genomic_DNA"/>
</dbReference>
<reference evidence="2" key="1">
    <citation type="submission" date="2020-02" db="EMBL/GenBank/DDBJ databases">
        <authorList>
            <person name="Meier V. D."/>
        </authorList>
    </citation>
    <scope>NUCLEOTIDE SEQUENCE</scope>
    <source>
        <strain evidence="2">AVDCRST_MAG54</strain>
    </source>
</reference>
<evidence type="ECO:0000313" key="2">
    <source>
        <dbReference type="EMBL" id="CAA9223990.1"/>
    </source>
</evidence>
<accession>A0A6J4HJN8</accession>
<evidence type="ECO:0000256" key="1">
    <source>
        <dbReference type="SAM" id="MobiDB-lite"/>
    </source>
</evidence>